<dbReference type="EMBL" id="FZMO01000556">
    <property type="protein sequence ID" value="SNQ51963.1"/>
    <property type="molecule type" value="Genomic_DNA"/>
</dbReference>
<dbReference type="InterPro" id="IPR036890">
    <property type="entry name" value="HATPase_C_sf"/>
</dbReference>
<accession>A0A2I2L211</accession>
<evidence type="ECO:0000313" key="2">
    <source>
        <dbReference type="Proteomes" id="UP000234331"/>
    </source>
</evidence>
<dbReference type="Proteomes" id="UP000234331">
    <property type="component" value="Unassembled WGS sequence"/>
</dbReference>
<evidence type="ECO:0000313" key="1">
    <source>
        <dbReference type="EMBL" id="SNQ51963.1"/>
    </source>
</evidence>
<dbReference type="Pfam" id="PF13589">
    <property type="entry name" value="HATPase_c_3"/>
    <property type="match status" value="1"/>
</dbReference>
<keyword evidence="2" id="KW-1185">Reference proteome</keyword>
<dbReference type="Gene3D" id="3.30.565.10">
    <property type="entry name" value="Histidine kinase-like ATPase, C-terminal domain"/>
    <property type="match status" value="1"/>
</dbReference>
<evidence type="ECO:0008006" key="3">
    <source>
        <dbReference type="Google" id="ProtNLM"/>
    </source>
</evidence>
<dbReference type="AlphaFoldDB" id="A0A2I2L211"/>
<sequence>MAPTRQEASARVKITPSARVLSMLGEIDFDEWQCVAELVDNPFDDFLDIIRSGTEWPDGFKVRVVLPSSPNGIIEIRDTGQGMSYERLARAVRAGWSGNDMHDKLGLFGMGFNISTARLGRRTRVLTTRAGDTEWIGVEIDLDQIKDDFEATDIAEPKDNPSLHGTKIIVDRLHRTRADWLRRNGASLRSTLGSVYSWILTEHPFELYVGGNRVKPIRHCHWGDDRYVLYNGKERIPAYIPINEKLQDGIACRDCGDWQIGSGEVCSVCGSGNLSVRERRIHGWLGVQRYLDKTEYGIDFLRNGRKIRRWDKQLFTWNNPDGVAGNEEPEYPVELAHQGGRLIGEIHLDHVPVTYQKDAFEYGDRSWLAAVELLRGVGPLHPQRASKLGYEENTSPLAHLFKGFRRNDAGLRYLVPGDGQRPIHVDTRDWGRKFRAGAPEFQTDERWWQAILRHEEIKKRGSEIKTADSVPAQADEQAVLDALGSAAGGSAPGAAQPRVEFETVFPAQKETETRGERLARYEGAASVHTYLSRSYGHPDLGYVKVRALLLEPRERLLDDNGLPVPVLLDQRSGNEFTALVDPEHDVFRRFGSDYADLLLIELAAILKVRARSDWSLSQLVAEIRAESLRDGALDGTNVGAEARDLLAEIRARLAEVLDRTGGHASAYDHLSEEERISTEKAMIAAGRVDLVSRLGLDCGFVHHSPALALVRLVEVMPASFLDGAVFRGPYAGVSSPSGKALSLTRVTGYLADVATLGTFAGEATAPQLRRARLSIALLRDELAGQE</sequence>
<gene>
    <name evidence="1" type="ORF">FRACA_880014</name>
</gene>
<organism evidence="1 2">
    <name type="scientific">Frankia canadensis</name>
    <dbReference type="NCBI Taxonomy" id="1836972"/>
    <lineage>
        <taxon>Bacteria</taxon>
        <taxon>Bacillati</taxon>
        <taxon>Actinomycetota</taxon>
        <taxon>Actinomycetes</taxon>
        <taxon>Frankiales</taxon>
        <taxon>Frankiaceae</taxon>
        <taxon>Frankia</taxon>
    </lineage>
</organism>
<protein>
    <recommendedName>
        <fullName evidence="3">ATP-binding protein</fullName>
    </recommendedName>
</protein>
<name>A0A2I2L211_9ACTN</name>
<reference evidence="1 2" key="1">
    <citation type="submission" date="2017-06" db="EMBL/GenBank/DDBJ databases">
        <authorList>
            <person name="Kim H.J."/>
            <person name="Triplett B.A."/>
        </authorList>
    </citation>
    <scope>NUCLEOTIDE SEQUENCE [LARGE SCALE GENOMIC DNA]</scope>
    <source>
        <strain evidence="1">FRACA_ARgP5</strain>
    </source>
</reference>
<dbReference type="SUPFAM" id="SSF55874">
    <property type="entry name" value="ATPase domain of HSP90 chaperone/DNA topoisomerase II/histidine kinase"/>
    <property type="match status" value="1"/>
</dbReference>
<proteinExistence type="predicted"/>